<evidence type="ECO:0000313" key="1">
    <source>
        <dbReference type="EMBL" id="AYG01279.1"/>
    </source>
</evidence>
<sequence length="138" mass="15875">MQAKLGNTIIDFWKISTDIPQGEQWVIEAFKREQLSWSGQLVMDIVEKRKLEKQGMIKNTLTTHTSIGDELESLDWIGLYISPNKMKNAYADVIYLVVNQVRIPAFGKIGEYLVKAPDGALEVYSERKFQRDLKVIEI</sequence>
<proteinExistence type="predicted"/>
<dbReference type="OrthoDB" id="2242116at2"/>
<name>A0A387BIV3_9LACT</name>
<dbReference type="RefSeq" id="WP_120772652.1">
    <property type="nucleotide sequence ID" value="NZ_CP032627.1"/>
</dbReference>
<protein>
    <submittedName>
        <fullName evidence="1">Uncharacterized protein</fullName>
    </submittedName>
</protein>
<dbReference type="AlphaFoldDB" id="A0A387BIV3"/>
<accession>A0A387BIV3</accession>
<dbReference type="Proteomes" id="UP000269374">
    <property type="component" value="Chromosome"/>
</dbReference>
<keyword evidence="2" id="KW-1185">Reference proteome</keyword>
<reference evidence="1 2" key="1">
    <citation type="submission" date="2018-09" db="EMBL/GenBank/DDBJ databases">
        <title>Genome sequencing of strain 1JSPR-7.</title>
        <authorList>
            <person name="Heo J."/>
            <person name="Kim S.-J."/>
            <person name="Kwon S.-W."/>
        </authorList>
    </citation>
    <scope>NUCLEOTIDE SEQUENCE [LARGE SCALE GENOMIC DNA]</scope>
    <source>
        <strain evidence="1 2">1JSPR-7</strain>
    </source>
</reference>
<dbReference type="KEGG" id="lact:D7I46_09325"/>
<dbReference type="EMBL" id="CP032627">
    <property type="protein sequence ID" value="AYG01279.1"/>
    <property type="molecule type" value="Genomic_DNA"/>
</dbReference>
<evidence type="ECO:0000313" key="2">
    <source>
        <dbReference type="Proteomes" id="UP000269374"/>
    </source>
</evidence>
<organism evidence="1 2">
    <name type="scientific">Lactococcus allomyrinae</name>
    <dbReference type="NCBI Taxonomy" id="2419773"/>
    <lineage>
        <taxon>Bacteria</taxon>
        <taxon>Bacillati</taxon>
        <taxon>Bacillota</taxon>
        <taxon>Bacilli</taxon>
        <taxon>Lactobacillales</taxon>
        <taxon>Streptococcaceae</taxon>
        <taxon>Lactococcus</taxon>
    </lineage>
</organism>
<gene>
    <name evidence="1" type="ORF">D7I46_09325</name>
</gene>